<comment type="similarity">
    <text evidence="1">Belongs to the metallo-beta-lactamase superfamily.</text>
</comment>
<dbReference type="Gene3D" id="3.60.15.10">
    <property type="entry name" value="Ribonuclease Z/Hydroxyacylglutathione hydrolase-like"/>
    <property type="match status" value="1"/>
</dbReference>
<comment type="caution">
    <text evidence="6">The sequence shown here is derived from an EMBL/GenBank/DDBJ whole genome shotgun (WGS) entry which is preliminary data.</text>
</comment>
<keyword evidence="4" id="KW-0862">Zinc</keyword>
<protein>
    <submittedName>
        <fullName evidence="6">Gamma-lactamase mbl1</fullName>
    </submittedName>
</protein>
<keyword evidence="7" id="KW-1185">Reference proteome</keyword>
<dbReference type="PANTHER" id="PTHR42978">
    <property type="entry name" value="QUORUM-QUENCHING LACTONASE YTNP-RELATED-RELATED"/>
    <property type="match status" value="1"/>
</dbReference>
<evidence type="ECO:0000313" key="7">
    <source>
        <dbReference type="Proteomes" id="UP001152024"/>
    </source>
</evidence>
<dbReference type="EMBL" id="JAOQBH010000003">
    <property type="protein sequence ID" value="KAJ4138463.1"/>
    <property type="molecule type" value="Genomic_DNA"/>
</dbReference>
<evidence type="ECO:0000313" key="6">
    <source>
        <dbReference type="EMBL" id="KAJ4138463.1"/>
    </source>
</evidence>
<organism evidence="6 7">
    <name type="scientific">Fusarium equiseti</name>
    <name type="common">Fusarium scirpi</name>
    <dbReference type="NCBI Taxonomy" id="61235"/>
    <lineage>
        <taxon>Eukaryota</taxon>
        <taxon>Fungi</taxon>
        <taxon>Dikarya</taxon>
        <taxon>Ascomycota</taxon>
        <taxon>Pezizomycotina</taxon>
        <taxon>Sordariomycetes</taxon>
        <taxon>Hypocreomycetidae</taxon>
        <taxon>Hypocreales</taxon>
        <taxon>Nectriaceae</taxon>
        <taxon>Fusarium</taxon>
        <taxon>Fusarium incarnatum-equiseti species complex</taxon>
    </lineage>
</organism>
<evidence type="ECO:0000256" key="2">
    <source>
        <dbReference type="ARBA" id="ARBA00022723"/>
    </source>
</evidence>
<dbReference type="InterPro" id="IPR001279">
    <property type="entry name" value="Metallo-B-lactamas"/>
</dbReference>
<feature type="domain" description="Metallo-beta-lactamase" evidence="5">
    <location>
        <begin position="98"/>
        <end position="320"/>
    </location>
</feature>
<dbReference type="CDD" id="cd07730">
    <property type="entry name" value="metallo-hydrolase-like_MBL-fold"/>
    <property type="match status" value="1"/>
</dbReference>
<dbReference type="SMART" id="SM00849">
    <property type="entry name" value="Lactamase_B"/>
    <property type="match status" value="1"/>
</dbReference>
<dbReference type="Proteomes" id="UP001152024">
    <property type="component" value="Unassembled WGS sequence"/>
</dbReference>
<dbReference type="InterPro" id="IPR036866">
    <property type="entry name" value="RibonucZ/Hydroxyglut_hydro"/>
</dbReference>
<keyword evidence="2" id="KW-0479">Metal-binding</keyword>
<evidence type="ECO:0000256" key="1">
    <source>
        <dbReference type="ARBA" id="ARBA00007749"/>
    </source>
</evidence>
<dbReference type="SUPFAM" id="SSF56281">
    <property type="entry name" value="Metallo-hydrolase/oxidoreductase"/>
    <property type="match status" value="1"/>
</dbReference>
<evidence type="ECO:0000256" key="4">
    <source>
        <dbReference type="ARBA" id="ARBA00022833"/>
    </source>
</evidence>
<gene>
    <name evidence="6" type="primary">MBL1</name>
    <name evidence="6" type="ORF">NW768_002297</name>
</gene>
<evidence type="ECO:0000256" key="3">
    <source>
        <dbReference type="ARBA" id="ARBA00022801"/>
    </source>
</evidence>
<dbReference type="Pfam" id="PF00753">
    <property type="entry name" value="Lactamase_B"/>
    <property type="match status" value="1"/>
</dbReference>
<reference evidence="6" key="1">
    <citation type="submission" date="2022-09" db="EMBL/GenBank/DDBJ databases">
        <title>Fusarium specimens isolated from Avocado Roots.</title>
        <authorList>
            <person name="Stajich J."/>
            <person name="Roper C."/>
            <person name="Heimlech-Rivalta G."/>
        </authorList>
    </citation>
    <scope>NUCLEOTIDE SEQUENCE</scope>
    <source>
        <strain evidence="6">CF00095</strain>
    </source>
</reference>
<dbReference type="PANTHER" id="PTHR42978:SF5">
    <property type="entry name" value="METALLO-BETA-LACTAMASE DOMAIN-CONTAINING PROTEIN"/>
    <property type="match status" value="1"/>
</dbReference>
<proteinExistence type="inferred from homology"/>
<keyword evidence="3" id="KW-0378">Hydrolase</keyword>
<name>A0ABQ8RNC1_FUSEQ</name>
<evidence type="ECO:0000259" key="5">
    <source>
        <dbReference type="SMART" id="SM00849"/>
    </source>
</evidence>
<accession>A0ABQ8RNC1</accession>
<dbReference type="InterPro" id="IPR051013">
    <property type="entry name" value="MBL_superfamily_lactonases"/>
</dbReference>
<sequence length="453" mass="50288">MEIHPSTILEETRAVTISSQNASSKVISLPVQDPSVPRTSFMDKELPIIPETPPDLNIPHSQATVKVSIVDTTSYMSNFPIWGFIDPLVAGYDEMKACDFSFIVEHPKSGSKYDTLLFDLGVRKDWENLPTPFVQGVKEGGCKINVQKDVATILKENGKDLAEVGGIIWSHWHFDHVGDPQTFPSSTDIIVGPGFEKAHVPAWPTVPDSHIDEKAWQGRTLREINFETEGENLKIGQFDALDFYGDGSFYLLNTPGHTIGHLSALARTTADPPTFILMGGDIAHQGGEFRPTPYMPLPTDISPSPFIRMLARPAMTCPGDIFVDIHRNKSRTEPFFDPRPEEGSWHHCAHEAKRSIDKLTELDAYENIFPVIAHDNSLYGAVDVYPKPANDWFAKGWKDKTRWGWLNEFDPGSEGLARASEKPSDGGLQCVCRGGIRVICSSCSLSVQDARTR</sequence>